<evidence type="ECO:0000313" key="5">
    <source>
        <dbReference type="EMBL" id="CAJ1891752.1"/>
    </source>
</evidence>
<organism evidence="5 6">
    <name type="scientific">Cylindrotheca closterium</name>
    <dbReference type="NCBI Taxonomy" id="2856"/>
    <lineage>
        <taxon>Eukaryota</taxon>
        <taxon>Sar</taxon>
        <taxon>Stramenopiles</taxon>
        <taxon>Ochrophyta</taxon>
        <taxon>Bacillariophyta</taxon>
        <taxon>Bacillariophyceae</taxon>
        <taxon>Bacillariophycidae</taxon>
        <taxon>Bacillariales</taxon>
        <taxon>Bacillariaceae</taxon>
        <taxon>Cylindrotheca</taxon>
    </lineage>
</organism>
<protein>
    <recommendedName>
        <fullName evidence="4">PCI domain-containing protein</fullName>
    </recommendedName>
</protein>
<evidence type="ECO:0000256" key="1">
    <source>
        <dbReference type="ARBA" id="ARBA00007454"/>
    </source>
</evidence>
<feature type="region of interest" description="Disordered" evidence="3">
    <location>
        <begin position="1"/>
        <end position="30"/>
    </location>
</feature>
<dbReference type="GO" id="GO:0000502">
    <property type="term" value="C:proteasome complex"/>
    <property type="evidence" value="ECO:0007669"/>
    <property type="project" value="UniProtKB-KW"/>
</dbReference>
<dbReference type="EMBL" id="CAKOGP040000001">
    <property type="protein sequence ID" value="CAJ1891752.1"/>
    <property type="molecule type" value="Genomic_DNA"/>
</dbReference>
<proteinExistence type="inferred from homology"/>
<dbReference type="Pfam" id="PF18055">
    <property type="entry name" value="RPN6_N"/>
    <property type="match status" value="1"/>
</dbReference>
<dbReference type="SMART" id="SM00753">
    <property type="entry name" value="PAM"/>
    <property type="match status" value="1"/>
</dbReference>
<accession>A0AAD2CA00</accession>
<dbReference type="AlphaFoldDB" id="A0AAD2CA00"/>
<sequence length="467" mass="52555">MVDAMEIEESSHAAEEEDKHDADVIEDDEDEDVEDLLEWMESAKAGNTVKLLQDVMESPKTGPKATQIKEKAVYELTRAYCAQKQYSAIVGFLESSTFFRKVTKAKCAKVVRQVLDIVVGLAPLAYDMQREICEKIIAWCQREKRTFLRQRVEAKLAAILFHENKYGDALELIDRLLSELKKIDDKQLLVETHLMESKIHFGLRNVPKAKAALTASRTCANAIYVAPSLQASIDSMSGTIHTEESDYNTAHSYFLEAYEQLDQMNERAQAVPCLKYMMLCRILDSLVKALKLSAKGAIGAGKNATLDASTLLTSKQAVKYAGRDLEAMTAVAKAATTRSLNEFEKVLKAYPEELQKDLLIKHHLHILQEQMLESNLIRIIEPYSCVELQHIADLMELDLLVVEKKLSQMILDGKFQGILDQGKGQLVVYEEGEKDGAMDKGLEVLENMDEVVTTLFERSKALRTLML</sequence>
<evidence type="ECO:0000256" key="2">
    <source>
        <dbReference type="ARBA" id="ARBA00022942"/>
    </source>
</evidence>
<dbReference type="InterPro" id="IPR040773">
    <property type="entry name" value="Rpn6_N"/>
</dbReference>
<dbReference type="PROSITE" id="PS50250">
    <property type="entry name" value="PCI"/>
    <property type="match status" value="1"/>
</dbReference>
<reference evidence="5" key="1">
    <citation type="submission" date="2023-08" db="EMBL/GenBank/DDBJ databases">
        <authorList>
            <person name="Audoor S."/>
            <person name="Bilcke G."/>
        </authorList>
    </citation>
    <scope>NUCLEOTIDE SEQUENCE</scope>
</reference>
<dbReference type="Proteomes" id="UP001295423">
    <property type="component" value="Unassembled WGS sequence"/>
</dbReference>
<comment type="caution">
    <text evidence="5">The sequence shown here is derived from an EMBL/GenBank/DDBJ whole genome shotgun (WGS) entry which is preliminary data.</text>
</comment>
<evidence type="ECO:0000313" key="6">
    <source>
        <dbReference type="Proteomes" id="UP001295423"/>
    </source>
</evidence>
<dbReference type="SMART" id="SM00088">
    <property type="entry name" value="PINT"/>
    <property type="match status" value="1"/>
</dbReference>
<dbReference type="Gene3D" id="1.25.40.570">
    <property type="match status" value="1"/>
</dbReference>
<evidence type="ECO:0000256" key="3">
    <source>
        <dbReference type="SAM" id="MobiDB-lite"/>
    </source>
</evidence>
<dbReference type="InterPro" id="IPR036390">
    <property type="entry name" value="WH_DNA-bd_sf"/>
</dbReference>
<dbReference type="PANTHER" id="PTHR10678">
    <property type="entry name" value="26S PROTEASOME NON-ATPASE REGULATORY SUBUNIT 11/COP9 SIGNALOSOME COMPLEX SUBUNIT 2"/>
    <property type="match status" value="1"/>
</dbReference>
<feature type="compositionally biased region" description="Basic and acidic residues" evidence="3">
    <location>
        <begin position="9"/>
        <end position="23"/>
    </location>
</feature>
<name>A0AAD2CA00_9STRA</name>
<feature type="domain" description="PCI" evidence="4">
    <location>
        <begin position="250"/>
        <end position="433"/>
    </location>
</feature>
<dbReference type="Pfam" id="PF01399">
    <property type="entry name" value="PCI"/>
    <property type="match status" value="1"/>
</dbReference>
<dbReference type="SUPFAM" id="SSF46785">
    <property type="entry name" value="Winged helix' DNA-binding domain"/>
    <property type="match status" value="1"/>
</dbReference>
<comment type="similarity">
    <text evidence="1">Belongs to the proteasome subunit S9 family.</text>
</comment>
<keyword evidence="6" id="KW-1185">Reference proteome</keyword>
<dbReference type="InterPro" id="IPR000717">
    <property type="entry name" value="PCI_dom"/>
</dbReference>
<evidence type="ECO:0000259" key="4">
    <source>
        <dbReference type="PROSITE" id="PS50250"/>
    </source>
</evidence>
<gene>
    <name evidence="5" type="ORF">CYCCA115_LOCUS79</name>
</gene>
<keyword evidence="2" id="KW-0647">Proteasome</keyword>
<dbReference type="InterPro" id="IPR050871">
    <property type="entry name" value="26S_Proteasome/COP9_Components"/>
</dbReference>